<dbReference type="InterPro" id="IPR051673">
    <property type="entry name" value="SSDNA_exonuclease_RecJ"/>
</dbReference>
<reference evidence="10 11" key="1">
    <citation type="submission" date="2014-04" db="EMBL/GenBank/DDBJ databases">
        <title>Marinobacterium kochiensis sp. nov., isolated from sediment sample collected from Kochi backwaters in Kerala, India.</title>
        <authorList>
            <person name="Singh A."/>
            <person name="Pinnaka A.K."/>
        </authorList>
    </citation>
    <scope>NUCLEOTIDE SEQUENCE [LARGE SCALE GENOMIC DNA]</scope>
    <source>
        <strain evidence="10 11">AK27</strain>
    </source>
</reference>
<feature type="domain" description="DDH" evidence="7">
    <location>
        <begin position="74"/>
        <end position="234"/>
    </location>
</feature>
<dbReference type="GO" id="GO:0006310">
    <property type="term" value="P:DNA recombination"/>
    <property type="evidence" value="ECO:0007669"/>
    <property type="project" value="InterPro"/>
</dbReference>
<sequence length="579" mass="63714">MTQHPLIERRPQSETLPQGLSELHPVLARIYASRGISDLDQLGRQLKELLPDTQMHGMDAAVARLVSALERQERILIVGDFDCDGATSTALAVLALRDFGAAQVEYLVPNRFEYGYGLSAEIVEVAATQSPHLIITVDNGISSIEGVERARALGIDVLVTDHHLPGEQLPAACAIVNPNQPGCEFMAKSTCGVGVIFYVMIALRRALAGHGWFERRGLGAPNLAALLDLVALGTVADVVALERNNRTLVYQGLQRIRAGQARPGILALIEVAGRRRDQLSATDLGFALAPRLNAAGRLEDMSIGIECLLSDDYEYALDLARTLDDLNRERRGIEQEMQQQALVLLDRLQLDDAALPYGLSLYDPTWHQGVVGILASRIKERVHRPVIAFAPGEDGDIKGSARSISGFHVRDGLDAIAARHPGLIKKFGGHAMAAGLSLEAAKLDAFRDAFDAEVRRQLDEEALTQRVLTDGALTADQFSLELAELIREAGPWGHQFPEPRFDGRFRLIQQRIVGHRHLKVVLMEPLSGMALDGIAFNIDTRRWPDQSVTEVEVVYRLDVNEFRGQRNLQLMIEQLLPAR</sequence>
<dbReference type="STRING" id="1232683.ADIMK_0640"/>
<dbReference type="GO" id="GO:0003676">
    <property type="term" value="F:nucleic acid binding"/>
    <property type="evidence" value="ECO:0007669"/>
    <property type="project" value="InterPro"/>
</dbReference>
<keyword evidence="11" id="KW-1185">Reference proteome</keyword>
<evidence type="ECO:0000313" key="11">
    <source>
        <dbReference type="Proteomes" id="UP000028252"/>
    </source>
</evidence>
<dbReference type="InterPro" id="IPR041122">
    <property type="entry name" value="RecJ_OB"/>
</dbReference>
<protein>
    <recommendedName>
        <fullName evidence="2">Single-stranded-DNA-specific exonuclease RecJ</fullName>
    </recommendedName>
</protein>
<proteinExistence type="inferred from homology"/>
<keyword evidence="6" id="KW-0175">Coiled coil</keyword>
<keyword evidence="5 10" id="KW-0269">Exonuclease</keyword>
<dbReference type="Proteomes" id="UP000028252">
    <property type="component" value="Unassembled WGS sequence"/>
</dbReference>
<dbReference type="Pfam" id="PF17768">
    <property type="entry name" value="RecJ_OB"/>
    <property type="match status" value="1"/>
</dbReference>
<dbReference type="InterPro" id="IPR003156">
    <property type="entry name" value="DHHA1_dom"/>
</dbReference>
<dbReference type="FunFam" id="3.90.1640.30:FF:000001">
    <property type="entry name" value="Single-stranded-DNA-specific exonuclease RecJ"/>
    <property type="match status" value="1"/>
</dbReference>
<dbReference type="OrthoDB" id="9809852at2"/>
<dbReference type="PANTHER" id="PTHR30255:SF2">
    <property type="entry name" value="SINGLE-STRANDED-DNA-SPECIFIC EXONUCLEASE RECJ"/>
    <property type="match status" value="1"/>
</dbReference>
<evidence type="ECO:0000259" key="8">
    <source>
        <dbReference type="Pfam" id="PF02272"/>
    </source>
</evidence>
<dbReference type="Gene3D" id="3.10.310.30">
    <property type="match status" value="1"/>
</dbReference>
<gene>
    <name evidence="10" type="ORF">ADIMK_0640</name>
</gene>
<evidence type="ECO:0000256" key="6">
    <source>
        <dbReference type="SAM" id="Coils"/>
    </source>
</evidence>
<name>A0A081G2D3_9GAMM</name>
<comment type="similarity">
    <text evidence="1">Belongs to the RecJ family.</text>
</comment>
<keyword evidence="4 10" id="KW-0378">Hydrolase</keyword>
<feature type="domain" description="RecJ OB" evidence="9">
    <location>
        <begin position="469"/>
        <end position="573"/>
    </location>
</feature>
<dbReference type="InterPro" id="IPR001667">
    <property type="entry name" value="DDH_dom"/>
</dbReference>
<evidence type="ECO:0000256" key="5">
    <source>
        <dbReference type="ARBA" id="ARBA00022839"/>
    </source>
</evidence>
<dbReference type="Pfam" id="PF02272">
    <property type="entry name" value="DHHA1"/>
    <property type="match status" value="1"/>
</dbReference>
<evidence type="ECO:0000256" key="1">
    <source>
        <dbReference type="ARBA" id="ARBA00005915"/>
    </source>
</evidence>
<keyword evidence="3" id="KW-0540">Nuclease</keyword>
<dbReference type="InterPro" id="IPR004610">
    <property type="entry name" value="RecJ"/>
</dbReference>
<evidence type="ECO:0000256" key="4">
    <source>
        <dbReference type="ARBA" id="ARBA00022801"/>
    </source>
</evidence>
<dbReference type="Pfam" id="PF01368">
    <property type="entry name" value="DHH"/>
    <property type="match status" value="1"/>
</dbReference>
<evidence type="ECO:0000259" key="9">
    <source>
        <dbReference type="Pfam" id="PF17768"/>
    </source>
</evidence>
<dbReference type="GO" id="GO:0006281">
    <property type="term" value="P:DNA repair"/>
    <property type="evidence" value="ECO:0007669"/>
    <property type="project" value="InterPro"/>
</dbReference>
<accession>A0A081G2D3</accession>
<feature type="coiled-coil region" evidence="6">
    <location>
        <begin position="316"/>
        <end position="343"/>
    </location>
</feature>
<dbReference type="RefSeq" id="WP_036183549.1">
    <property type="nucleotide sequence ID" value="NZ_JMQN01000013.1"/>
</dbReference>
<dbReference type="PATRIC" id="fig|1232683.4.peg.632"/>
<evidence type="ECO:0000313" key="10">
    <source>
        <dbReference type="EMBL" id="KEA64938.1"/>
    </source>
</evidence>
<dbReference type="GO" id="GO:0008409">
    <property type="term" value="F:5'-3' exonuclease activity"/>
    <property type="evidence" value="ECO:0007669"/>
    <property type="project" value="InterPro"/>
</dbReference>
<dbReference type="EMBL" id="JMQN01000013">
    <property type="protein sequence ID" value="KEA64938.1"/>
    <property type="molecule type" value="Genomic_DNA"/>
</dbReference>
<dbReference type="PANTHER" id="PTHR30255">
    <property type="entry name" value="SINGLE-STRANDED-DNA-SPECIFIC EXONUCLEASE RECJ"/>
    <property type="match status" value="1"/>
</dbReference>
<evidence type="ECO:0000256" key="2">
    <source>
        <dbReference type="ARBA" id="ARBA00019841"/>
    </source>
</evidence>
<comment type="caution">
    <text evidence="10">The sequence shown here is derived from an EMBL/GenBank/DDBJ whole genome shotgun (WGS) entry which is preliminary data.</text>
</comment>
<organism evidence="10 11">
    <name type="scientific">Marinobacterium lacunae</name>
    <dbReference type="NCBI Taxonomy" id="1232683"/>
    <lineage>
        <taxon>Bacteria</taxon>
        <taxon>Pseudomonadati</taxon>
        <taxon>Pseudomonadota</taxon>
        <taxon>Gammaproteobacteria</taxon>
        <taxon>Oceanospirillales</taxon>
        <taxon>Oceanospirillaceae</taxon>
        <taxon>Marinobacterium</taxon>
    </lineage>
</organism>
<dbReference type="Gene3D" id="3.90.1640.30">
    <property type="match status" value="1"/>
</dbReference>
<dbReference type="SUPFAM" id="SSF64182">
    <property type="entry name" value="DHH phosphoesterases"/>
    <property type="match status" value="1"/>
</dbReference>
<feature type="domain" description="DHHA1" evidence="8">
    <location>
        <begin position="362"/>
        <end position="454"/>
    </location>
</feature>
<evidence type="ECO:0000259" key="7">
    <source>
        <dbReference type="Pfam" id="PF01368"/>
    </source>
</evidence>
<dbReference type="eggNOG" id="COG0608">
    <property type="taxonomic scope" value="Bacteria"/>
</dbReference>
<dbReference type="AlphaFoldDB" id="A0A081G2D3"/>
<dbReference type="InterPro" id="IPR038763">
    <property type="entry name" value="DHH_sf"/>
</dbReference>
<dbReference type="NCBIfam" id="TIGR00644">
    <property type="entry name" value="recJ"/>
    <property type="match status" value="1"/>
</dbReference>
<evidence type="ECO:0000256" key="3">
    <source>
        <dbReference type="ARBA" id="ARBA00022722"/>
    </source>
</evidence>